<evidence type="ECO:0000313" key="1">
    <source>
        <dbReference type="EMBL" id="MBW61078.1"/>
    </source>
</evidence>
<accession>A0A2M4C7Z4</accession>
<proteinExistence type="predicted"/>
<sequence length="129" mass="14353">MLLLIAVDLQQLLMLLLLLMSLRGCRWRLRRVFFLLLLLRFPPGVVVRWPEQQQTTGRPTAASLTFACATLGQQQQPWTGSTPFLHYTIEGAGEGGIGEGRVVDWPPSAPRSRGRTGERAGLLLLFARA</sequence>
<organism evidence="1">
    <name type="scientific">Anopheles marajoara</name>
    <dbReference type="NCBI Taxonomy" id="58244"/>
    <lineage>
        <taxon>Eukaryota</taxon>
        <taxon>Metazoa</taxon>
        <taxon>Ecdysozoa</taxon>
        <taxon>Arthropoda</taxon>
        <taxon>Hexapoda</taxon>
        <taxon>Insecta</taxon>
        <taxon>Pterygota</taxon>
        <taxon>Neoptera</taxon>
        <taxon>Endopterygota</taxon>
        <taxon>Diptera</taxon>
        <taxon>Nematocera</taxon>
        <taxon>Culicoidea</taxon>
        <taxon>Culicidae</taxon>
        <taxon>Anophelinae</taxon>
        <taxon>Anopheles</taxon>
    </lineage>
</organism>
<dbReference type="AlphaFoldDB" id="A0A2M4C7Z4"/>
<reference evidence="1" key="1">
    <citation type="submission" date="2018-01" db="EMBL/GenBank/DDBJ databases">
        <title>An insight into the sialome of Amazonian anophelines.</title>
        <authorList>
            <person name="Ribeiro J.M."/>
            <person name="Scarpassa V."/>
            <person name="Calvo E."/>
        </authorList>
    </citation>
    <scope>NUCLEOTIDE SEQUENCE</scope>
    <source>
        <tissue evidence="1">Salivary glands</tissue>
    </source>
</reference>
<name>A0A2M4C7Z4_9DIPT</name>
<dbReference type="EMBL" id="GGFJ01011937">
    <property type="protein sequence ID" value="MBW61078.1"/>
    <property type="molecule type" value="Transcribed_RNA"/>
</dbReference>
<protein>
    <submittedName>
        <fullName evidence="1">Putative secreted protein</fullName>
    </submittedName>
</protein>